<evidence type="ECO:0000313" key="3">
    <source>
        <dbReference type="Proteomes" id="UP000092484"/>
    </source>
</evidence>
<gene>
    <name evidence="2" type="ORF">I603_1557</name>
</gene>
<dbReference type="Proteomes" id="UP000092484">
    <property type="component" value="Unassembled WGS sequence"/>
</dbReference>
<accession>A0A1A7BF86</accession>
<comment type="caution">
    <text evidence="2">The sequence shown here is derived from an EMBL/GenBank/DDBJ whole genome shotgun (WGS) entry which is preliminary data.</text>
</comment>
<organism evidence="2 3">
    <name type="scientific">Erythrobacter dokdonensis DSW-74</name>
    <dbReference type="NCBI Taxonomy" id="1300349"/>
    <lineage>
        <taxon>Bacteria</taxon>
        <taxon>Pseudomonadati</taxon>
        <taxon>Pseudomonadota</taxon>
        <taxon>Alphaproteobacteria</taxon>
        <taxon>Sphingomonadales</taxon>
        <taxon>Erythrobacteraceae</taxon>
        <taxon>Erythrobacter/Porphyrobacter group</taxon>
        <taxon>Erythrobacter</taxon>
    </lineage>
</organism>
<feature type="compositionally biased region" description="Basic and acidic residues" evidence="1">
    <location>
        <begin position="19"/>
        <end position="43"/>
    </location>
</feature>
<protein>
    <submittedName>
        <fullName evidence="2">Uncharacterized protein</fullName>
    </submittedName>
</protein>
<feature type="region of interest" description="Disordered" evidence="1">
    <location>
        <begin position="1"/>
        <end position="43"/>
    </location>
</feature>
<reference evidence="2 3" key="1">
    <citation type="submission" date="2016-06" db="EMBL/GenBank/DDBJ databases">
        <title>Genome sequence of Porphyrobacter dokdonensis DSW-74.</title>
        <authorList>
            <person name="Kim J.F."/>
            <person name="Song J.Y."/>
        </authorList>
    </citation>
    <scope>NUCLEOTIDE SEQUENCE [LARGE SCALE GENOMIC DNA]</scope>
    <source>
        <strain evidence="2 3">DSW-74</strain>
    </source>
</reference>
<evidence type="ECO:0000256" key="1">
    <source>
        <dbReference type="SAM" id="MobiDB-lite"/>
    </source>
</evidence>
<proteinExistence type="predicted"/>
<sequence>MSHFSDLPLARVAETDESAQDKAQKSPDIKEMVPEEYHYRLSK</sequence>
<keyword evidence="3" id="KW-1185">Reference proteome</keyword>
<dbReference type="AlphaFoldDB" id="A0A1A7BF86"/>
<dbReference type="EMBL" id="LZYB01000003">
    <property type="protein sequence ID" value="OBV11149.1"/>
    <property type="molecule type" value="Genomic_DNA"/>
</dbReference>
<name>A0A1A7BF86_9SPHN</name>
<evidence type="ECO:0000313" key="2">
    <source>
        <dbReference type="EMBL" id="OBV11149.1"/>
    </source>
</evidence>